<name>W1VJA5_9ACTO</name>
<dbReference type="AlphaFoldDB" id="W1VJA5"/>
<evidence type="ECO:0000313" key="3">
    <source>
        <dbReference type="Proteomes" id="UP000018852"/>
    </source>
</evidence>
<evidence type="ECO:0000256" key="1">
    <source>
        <dbReference type="SAM" id="MobiDB-lite"/>
    </source>
</evidence>
<dbReference type="PATRIC" id="fig|1403939.3.peg.566"/>
<gene>
    <name evidence="2" type="ORF">Q605_AUC00375G0003</name>
</gene>
<evidence type="ECO:0000313" key="2">
    <source>
        <dbReference type="EMBL" id="ETJ06113.1"/>
    </source>
</evidence>
<sequence>MTAATTRTKAPRKPQDHKTGADGTVTVHGVTISITSDDLDDFELIDYLSRVNDGDPLAVAPLLHRLIPDKAVYRQVMDALRDPETGRVPTEAAATFMTELLGEVVPS</sequence>
<protein>
    <submittedName>
        <fullName evidence="2">Uncharacterized protein</fullName>
    </submittedName>
</protein>
<reference evidence="2 3" key="1">
    <citation type="submission" date="2013-12" db="EMBL/GenBank/DDBJ databases">
        <title>A Varibaculum cambriense genome reconstructed from a premature infant gut community with otherwise low bacterial novelty that shifts toward anaerobic metabolism during the third week of life.</title>
        <authorList>
            <person name="Brown C.T."/>
            <person name="Sharon I."/>
            <person name="Thomas B.C."/>
            <person name="Castelle C.J."/>
            <person name="Morowitz M.J."/>
            <person name="Banfield J.F."/>
        </authorList>
    </citation>
    <scope>NUCLEOTIDE SEQUENCE [LARGE SCALE GENOMIC DNA]</scope>
    <source>
        <strain evidence="3">DORA_12</strain>
    </source>
</reference>
<feature type="region of interest" description="Disordered" evidence="1">
    <location>
        <begin position="1"/>
        <end position="23"/>
    </location>
</feature>
<accession>W1VJA5</accession>
<dbReference type="Proteomes" id="UP000018852">
    <property type="component" value="Unassembled WGS sequence"/>
</dbReference>
<organism evidence="2 3">
    <name type="scientific">Actinomyces urogenitalis DORA_12</name>
    <dbReference type="NCBI Taxonomy" id="1403939"/>
    <lineage>
        <taxon>Bacteria</taxon>
        <taxon>Bacillati</taxon>
        <taxon>Actinomycetota</taxon>
        <taxon>Actinomycetes</taxon>
        <taxon>Actinomycetales</taxon>
        <taxon>Actinomycetaceae</taxon>
        <taxon>Actinomyces</taxon>
    </lineage>
</organism>
<dbReference type="EMBL" id="AZLV01000375">
    <property type="protein sequence ID" value="ETJ06113.1"/>
    <property type="molecule type" value="Genomic_DNA"/>
</dbReference>
<comment type="caution">
    <text evidence="2">The sequence shown here is derived from an EMBL/GenBank/DDBJ whole genome shotgun (WGS) entry which is preliminary data.</text>
</comment>
<proteinExistence type="predicted"/>